<dbReference type="EMBL" id="JABXBU010002227">
    <property type="protein sequence ID" value="KAF8774347.1"/>
    <property type="molecule type" value="Genomic_DNA"/>
</dbReference>
<reference evidence="5" key="2">
    <citation type="submission" date="2020-06" db="EMBL/GenBank/DDBJ databases">
        <authorList>
            <person name="Sheffer M."/>
        </authorList>
    </citation>
    <scope>NUCLEOTIDE SEQUENCE</scope>
</reference>
<dbReference type="GO" id="GO:0003723">
    <property type="term" value="F:RNA binding"/>
    <property type="evidence" value="ECO:0007669"/>
    <property type="project" value="UniProtKB-UniRule"/>
</dbReference>
<evidence type="ECO:0000313" key="6">
    <source>
        <dbReference type="Proteomes" id="UP000807504"/>
    </source>
</evidence>
<accession>A0A8T0EKC6</accession>
<dbReference type="InterPro" id="IPR035979">
    <property type="entry name" value="RBD_domain_sf"/>
</dbReference>
<dbReference type="AlphaFoldDB" id="A0A8T0EKC6"/>
<protein>
    <submittedName>
        <fullName evidence="5">Polyadenylate-binding protein like</fullName>
    </submittedName>
</protein>
<feature type="domain" description="RRM" evidence="4">
    <location>
        <begin position="95"/>
        <end position="171"/>
    </location>
</feature>
<reference evidence="5" key="1">
    <citation type="journal article" date="2020" name="bioRxiv">
        <title>Chromosome-level reference genome of the European wasp spider Argiope bruennichi: a resource for studies on range expansion and evolutionary adaptation.</title>
        <authorList>
            <person name="Sheffer M.M."/>
            <person name="Hoppe A."/>
            <person name="Krehenwinkel H."/>
            <person name="Uhl G."/>
            <person name="Kuss A.W."/>
            <person name="Jensen L."/>
            <person name="Jensen C."/>
            <person name="Gillespie R.G."/>
            <person name="Hoff K.J."/>
            <person name="Prost S."/>
        </authorList>
    </citation>
    <scope>NUCLEOTIDE SEQUENCE</scope>
</reference>
<organism evidence="5 6">
    <name type="scientific">Argiope bruennichi</name>
    <name type="common">Wasp spider</name>
    <name type="synonym">Aranea bruennichi</name>
    <dbReference type="NCBI Taxonomy" id="94029"/>
    <lineage>
        <taxon>Eukaryota</taxon>
        <taxon>Metazoa</taxon>
        <taxon>Ecdysozoa</taxon>
        <taxon>Arthropoda</taxon>
        <taxon>Chelicerata</taxon>
        <taxon>Arachnida</taxon>
        <taxon>Araneae</taxon>
        <taxon>Araneomorphae</taxon>
        <taxon>Entelegynae</taxon>
        <taxon>Araneoidea</taxon>
        <taxon>Araneidae</taxon>
        <taxon>Argiope</taxon>
    </lineage>
</organism>
<keyword evidence="6" id="KW-1185">Reference proteome</keyword>
<dbReference type="Pfam" id="PF00076">
    <property type="entry name" value="RRM_1"/>
    <property type="match status" value="3"/>
</dbReference>
<dbReference type="SMART" id="SM00360">
    <property type="entry name" value="RRM"/>
    <property type="match status" value="3"/>
</dbReference>
<dbReference type="SUPFAM" id="SSF54928">
    <property type="entry name" value="RNA-binding domain, RBD"/>
    <property type="match status" value="3"/>
</dbReference>
<dbReference type="InterPro" id="IPR012677">
    <property type="entry name" value="Nucleotide-bd_a/b_plait_sf"/>
</dbReference>
<dbReference type="PANTHER" id="PTHR24012">
    <property type="entry name" value="RNA BINDING PROTEIN"/>
    <property type="match status" value="1"/>
</dbReference>
<evidence type="ECO:0000256" key="2">
    <source>
        <dbReference type="ARBA" id="ARBA00022884"/>
    </source>
</evidence>
<dbReference type="InterPro" id="IPR000504">
    <property type="entry name" value="RRM_dom"/>
</dbReference>
<name>A0A8T0EKC6_ARGBR</name>
<keyword evidence="1" id="KW-0677">Repeat</keyword>
<sequence>MPRMIFIENLYPKVDVTDLCKEFGKYGRILSAKIEYGKNFTSLGKGCICYFDSTSADIAVKKMNGKKTLGSALHVTVVQCEKQESHSEVSQIDHAKIFVNNLDFRWDDCDLIKIFELFGDIDEIKISTTDGKSNGYGFVKFSQPASATRAIKEMNNLPENERKLVVEPFIPWELREKPRQSLEFAKIHAVEWNNLHVKNLDIDMTEDDLKKLFQPFGSIISVKIPVDESGKSRGFGFVCFEKEEDAAKALDRMGNYRYKSKCLEVNFNQKKSARQKYLRAIKTDPQIRKFKGGKEIA</sequence>
<evidence type="ECO:0000259" key="4">
    <source>
        <dbReference type="PROSITE" id="PS50102"/>
    </source>
</evidence>
<evidence type="ECO:0000256" key="3">
    <source>
        <dbReference type="PROSITE-ProRule" id="PRU00176"/>
    </source>
</evidence>
<feature type="domain" description="RRM" evidence="4">
    <location>
        <begin position="193"/>
        <end position="270"/>
    </location>
</feature>
<evidence type="ECO:0000313" key="5">
    <source>
        <dbReference type="EMBL" id="KAF8774347.1"/>
    </source>
</evidence>
<keyword evidence="2 3" id="KW-0694">RNA-binding</keyword>
<dbReference type="Proteomes" id="UP000807504">
    <property type="component" value="Unassembled WGS sequence"/>
</dbReference>
<feature type="domain" description="RRM" evidence="4">
    <location>
        <begin position="3"/>
        <end position="80"/>
    </location>
</feature>
<dbReference type="Gene3D" id="3.30.70.330">
    <property type="match status" value="3"/>
</dbReference>
<dbReference type="CDD" id="cd00590">
    <property type="entry name" value="RRM_SF"/>
    <property type="match status" value="2"/>
</dbReference>
<gene>
    <name evidence="5" type="ORF">HNY73_016907</name>
</gene>
<comment type="caution">
    <text evidence="5">The sequence shown here is derived from an EMBL/GenBank/DDBJ whole genome shotgun (WGS) entry which is preliminary data.</text>
</comment>
<dbReference type="PROSITE" id="PS50102">
    <property type="entry name" value="RRM"/>
    <property type="match status" value="3"/>
</dbReference>
<evidence type="ECO:0000256" key="1">
    <source>
        <dbReference type="ARBA" id="ARBA00022737"/>
    </source>
</evidence>
<proteinExistence type="predicted"/>